<dbReference type="Gene3D" id="3.10.20.90">
    <property type="entry name" value="Phosphatidylinositol 3-kinase Catalytic Subunit, Chain A, domain 1"/>
    <property type="match status" value="1"/>
</dbReference>
<dbReference type="GO" id="GO:0005938">
    <property type="term" value="C:cell cortex"/>
    <property type="evidence" value="ECO:0007669"/>
    <property type="project" value="TreeGrafter"/>
</dbReference>
<feature type="domain" description="PDZ" evidence="12">
    <location>
        <begin position="158"/>
        <end position="251"/>
    </location>
</feature>
<dbReference type="GO" id="GO:0005634">
    <property type="term" value="C:nucleus"/>
    <property type="evidence" value="ECO:0007669"/>
    <property type="project" value="TreeGrafter"/>
</dbReference>
<evidence type="ECO:0008006" key="16">
    <source>
        <dbReference type="Google" id="ProtNLM"/>
    </source>
</evidence>
<evidence type="ECO:0000256" key="8">
    <source>
        <dbReference type="ARBA" id="ARBA00022618"/>
    </source>
</evidence>
<evidence type="ECO:0000313" key="15">
    <source>
        <dbReference type="Proteomes" id="UP000308365"/>
    </source>
</evidence>
<evidence type="ECO:0000256" key="2">
    <source>
        <dbReference type="ARBA" id="ARBA00004435"/>
    </source>
</evidence>
<dbReference type="InterPro" id="IPR053793">
    <property type="entry name" value="PB1-like"/>
</dbReference>
<dbReference type="AlphaFoldDB" id="A0A4U1F787"/>
<dbReference type="SMART" id="SM00228">
    <property type="entry name" value="PDZ"/>
    <property type="match status" value="1"/>
</dbReference>
<keyword evidence="8" id="KW-0132">Cell division</keyword>
<dbReference type="Proteomes" id="UP000308365">
    <property type="component" value="Unassembled WGS sequence"/>
</dbReference>
<comment type="caution">
    <text evidence="14">The sequence shown here is derived from an EMBL/GenBank/DDBJ whole genome shotgun (WGS) entry which is preliminary data.</text>
</comment>
<keyword evidence="10" id="KW-0472">Membrane</keyword>
<dbReference type="CDD" id="cd06403">
    <property type="entry name" value="PB1_Par6"/>
    <property type="match status" value="1"/>
</dbReference>
<accession>A0A4U1F787</accession>
<evidence type="ECO:0000256" key="7">
    <source>
        <dbReference type="ARBA" id="ARBA00022490"/>
    </source>
</evidence>
<evidence type="ECO:0000259" key="13">
    <source>
        <dbReference type="PROSITE" id="PS51745"/>
    </source>
</evidence>
<evidence type="ECO:0000256" key="3">
    <source>
        <dbReference type="ARBA" id="ARBA00004496"/>
    </source>
</evidence>
<dbReference type="PANTHER" id="PTHR14102">
    <property type="entry name" value="PAR-6-RELATED"/>
    <property type="match status" value="1"/>
</dbReference>
<dbReference type="InterPro" id="IPR051741">
    <property type="entry name" value="PAR6_homolog"/>
</dbReference>
<feature type="domain" description="PB1" evidence="13">
    <location>
        <begin position="17"/>
        <end position="97"/>
    </location>
</feature>
<gene>
    <name evidence="14" type="ORF">EI555_008760</name>
</gene>
<evidence type="ECO:0000256" key="10">
    <source>
        <dbReference type="ARBA" id="ARBA00023136"/>
    </source>
</evidence>
<dbReference type="InterPro" id="IPR001478">
    <property type="entry name" value="PDZ"/>
</dbReference>
<comment type="similarity">
    <text evidence="4">Belongs to the PAR6 family.</text>
</comment>
<dbReference type="SUPFAM" id="SSF50156">
    <property type="entry name" value="PDZ domain-like"/>
    <property type="match status" value="1"/>
</dbReference>
<protein>
    <recommendedName>
        <fullName evidence="16">PDZ domain-containing protein</fullName>
    </recommendedName>
</protein>
<dbReference type="GO" id="GO:0005923">
    <property type="term" value="C:bicellular tight junction"/>
    <property type="evidence" value="ECO:0007669"/>
    <property type="project" value="UniProtKB-SubCell"/>
</dbReference>
<evidence type="ECO:0000256" key="6">
    <source>
        <dbReference type="ARBA" id="ARBA00022475"/>
    </source>
</evidence>
<dbReference type="PROSITE" id="PS50106">
    <property type="entry name" value="PDZ"/>
    <property type="match status" value="1"/>
</dbReference>
<dbReference type="PROSITE" id="PS51745">
    <property type="entry name" value="PB1"/>
    <property type="match status" value="1"/>
</dbReference>
<dbReference type="GO" id="GO:0016324">
    <property type="term" value="C:apical plasma membrane"/>
    <property type="evidence" value="ECO:0007669"/>
    <property type="project" value="TreeGrafter"/>
</dbReference>
<name>A0A4U1F787_MONMO</name>
<keyword evidence="7" id="KW-0963">Cytoplasm</keyword>
<evidence type="ECO:0000256" key="11">
    <source>
        <dbReference type="ARBA" id="ARBA00023306"/>
    </source>
</evidence>
<dbReference type="Pfam" id="PF00564">
    <property type="entry name" value="PB1"/>
    <property type="match status" value="1"/>
</dbReference>
<dbReference type="SMART" id="SM00666">
    <property type="entry name" value="PB1"/>
    <property type="match status" value="1"/>
</dbReference>
<keyword evidence="5" id="KW-0796">Tight junction</keyword>
<dbReference type="PANTHER" id="PTHR14102:SF4">
    <property type="entry name" value="PARTITIONING DEFECTIVE 6 HOMOLOG BETA"/>
    <property type="match status" value="1"/>
</dbReference>
<proteinExistence type="inferred from homology"/>
<dbReference type="EMBL" id="RWIC01000339">
    <property type="protein sequence ID" value="TKC45263.1"/>
    <property type="molecule type" value="Genomic_DNA"/>
</dbReference>
<reference evidence="15" key="1">
    <citation type="journal article" date="2019" name="IScience">
        <title>Narwhal Genome Reveals Long-Term Low Genetic Diversity despite Current Large Abundance Size.</title>
        <authorList>
            <person name="Westbury M.V."/>
            <person name="Petersen B."/>
            <person name="Garde E."/>
            <person name="Heide-Jorgensen M.P."/>
            <person name="Lorenzen E.D."/>
        </authorList>
    </citation>
    <scope>NUCLEOTIDE SEQUENCE [LARGE SCALE GENOMIC DNA]</scope>
</reference>
<dbReference type="GO" id="GO:0060341">
    <property type="term" value="P:regulation of cellular localization"/>
    <property type="evidence" value="ECO:0007669"/>
    <property type="project" value="TreeGrafter"/>
</dbReference>
<evidence type="ECO:0000313" key="14">
    <source>
        <dbReference type="EMBL" id="TKC45263.1"/>
    </source>
</evidence>
<dbReference type="Gene3D" id="2.30.42.10">
    <property type="match status" value="1"/>
</dbReference>
<dbReference type="FunFam" id="2.30.42.10:FF:000030">
    <property type="entry name" value="Partitioning defective 6 homolog beta"/>
    <property type="match status" value="1"/>
</dbReference>
<dbReference type="InterPro" id="IPR000270">
    <property type="entry name" value="PB1_dom"/>
</dbReference>
<keyword evidence="6" id="KW-1003">Cell membrane</keyword>
<dbReference type="InterPro" id="IPR034868">
    <property type="entry name" value="PB1_Par6"/>
</dbReference>
<dbReference type="GO" id="GO:0007163">
    <property type="term" value="P:establishment or maintenance of cell polarity"/>
    <property type="evidence" value="ECO:0007669"/>
    <property type="project" value="TreeGrafter"/>
</dbReference>
<evidence type="ECO:0000259" key="12">
    <source>
        <dbReference type="PROSITE" id="PS50106"/>
    </source>
</evidence>
<dbReference type="InterPro" id="IPR036034">
    <property type="entry name" value="PDZ_sf"/>
</dbReference>
<sequence>MSRRHPHGAGSGCLDPTVAVKSTFGAEFRRFSLERSKPGKFKEFYGLPQHVHKIPNVDILVSYADIHGDVLPINNDANYHKAVSAANPLLRIFIQKKEEADYSAFGTGTLIKKKNVLTKLFRPDKQRKKPHIVISMPQDFRPVSSIIDVDILPETHRRVRLYKYGTEEHLGFYIQDGSSVRVTPHGLEKVPGIFISRLVPGGLAQSTGLLAVNDEVLEVNGTEVSGKSLDQVADMMIANSHDLTITVRPANQRNNIIRKSQTSGSSG</sequence>
<comment type="subcellular location">
    <subcellularLocation>
        <location evidence="2">Cell junction</location>
        <location evidence="2">Tight junction</location>
    </subcellularLocation>
    <subcellularLocation>
        <location evidence="1">Cell membrane</location>
    </subcellularLocation>
    <subcellularLocation>
        <location evidence="3">Cytoplasm</location>
    </subcellularLocation>
</comment>
<keyword evidence="11" id="KW-0131">Cell cycle</keyword>
<dbReference type="FunFam" id="3.10.20.90:FF:000031">
    <property type="entry name" value="Partitioning defective 6 homolog alpha"/>
    <property type="match status" value="1"/>
</dbReference>
<evidence type="ECO:0000256" key="4">
    <source>
        <dbReference type="ARBA" id="ARBA00008625"/>
    </source>
</evidence>
<dbReference type="CDD" id="cd06718">
    <property type="entry name" value="PDZ_Par6-like"/>
    <property type="match status" value="1"/>
</dbReference>
<organism evidence="14 15">
    <name type="scientific">Monodon monoceros</name>
    <name type="common">Narwhal</name>
    <name type="synonym">Ceratodon monodon</name>
    <dbReference type="NCBI Taxonomy" id="40151"/>
    <lineage>
        <taxon>Eukaryota</taxon>
        <taxon>Metazoa</taxon>
        <taxon>Chordata</taxon>
        <taxon>Craniata</taxon>
        <taxon>Vertebrata</taxon>
        <taxon>Euteleostomi</taxon>
        <taxon>Mammalia</taxon>
        <taxon>Eutheria</taxon>
        <taxon>Laurasiatheria</taxon>
        <taxon>Artiodactyla</taxon>
        <taxon>Whippomorpha</taxon>
        <taxon>Cetacea</taxon>
        <taxon>Odontoceti</taxon>
        <taxon>Monodontidae</taxon>
        <taxon>Monodon</taxon>
    </lineage>
</organism>
<dbReference type="Pfam" id="PF00595">
    <property type="entry name" value="PDZ"/>
    <property type="match status" value="1"/>
</dbReference>
<keyword evidence="9" id="KW-0965">Cell junction</keyword>
<dbReference type="SUPFAM" id="SSF54277">
    <property type="entry name" value="CAD &amp; PB1 domains"/>
    <property type="match status" value="1"/>
</dbReference>
<dbReference type="GO" id="GO:0007098">
    <property type="term" value="P:centrosome cycle"/>
    <property type="evidence" value="ECO:0007669"/>
    <property type="project" value="TreeGrafter"/>
</dbReference>
<evidence type="ECO:0000256" key="1">
    <source>
        <dbReference type="ARBA" id="ARBA00004236"/>
    </source>
</evidence>
<dbReference type="GO" id="GO:0051301">
    <property type="term" value="P:cell division"/>
    <property type="evidence" value="ECO:0007669"/>
    <property type="project" value="UniProtKB-KW"/>
</dbReference>
<evidence type="ECO:0000256" key="9">
    <source>
        <dbReference type="ARBA" id="ARBA00022949"/>
    </source>
</evidence>
<evidence type="ECO:0000256" key="5">
    <source>
        <dbReference type="ARBA" id="ARBA00022427"/>
    </source>
</evidence>